<dbReference type="InterPro" id="IPR007115">
    <property type="entry name" value="6-PTP_synth/QueD"/>
</dbReference>
<dbReference type="PANTHER" id="PTHR12589:SF7">
    <property type="entry name" value="6-PYRUVOYL TETRAHYDROBIOPTERIN SYNTHASE"/>
    <property type="match status" value="1"/>
</dbReference>
<feature type="binding site" evidence="10">
    <location>
        <position position="14"/>
    </location>
    <ligand>
        <name>Zn(2+)</name>
        <dbReference type="ChEBI" id="CHEBI:29105"/>
    </ligand>
</feature>
<evidence type="ECO:0000256" key="4">
    <source>
        <dbReference type="ARBA" id="ARBA00022723"/>
    </source>
</evidence>
<evidence type="ECO:0000256" key="6">
    <source>
        <dbReference type="ARBA" id="ARBA00023239"/>
    </source>
</evidence>
<evidence type="ECO:0000256" key="2">
    <source>
        <dbReference type="ARBA" id="ARBA00008900"/>
    </source>
</evidence>
<evidence type="ECO:0000256" key="7">
    <source>
        <dbReference type="ARBA" id="ARBA00048807"/>
    </source>
</evidence>
<dbReference type="GO" id="GO:0046872">
    <property type="term" value="F:metal ion binding"/>
    <property type="evidence" value="ECO:0007669"/>
    <property type="project" value="UniProtKB-KW"/>
</dbReference>
<feature type="active site" description="Charge relay system" evidence="9">
    <location>
        <position position="125"/>
    </location>
</feature>
<dbReference type="OrthoDB" id="9804698at2"/>
<feature type="binding site" evidence="10">
    <location>
        <position position="29"/>
    </location>
    <ligand>
        <name>Zn(2+)</name>
        <dbReference type="ChEBI" id="CHEBI:29105"/>
    </ligand>
</feature>
<evidence type="ECO:0000256" key="10">
    <source>
        <dbReference type="PIRSR" id="PIRSR006113-2"/>
    </source>
</evidence>
<evidence type="ECO:0000313" key="12">
    <source>
        <dbReference type="Proteomes" id="UP000240708"/>
    </source>
</evidence>
<dbReference type="Pfam" id="PF01242">
    <property type="entry name" value="PTPS"/>
    <property type="match status" value="1"/>
</dbReference>
<dbReference type="UniPathway" id="UPA00391"/>
<dbReference type="AlphaFoldDB" id="A0A2P8EE81"/>
<evidence type="ECO:0000256" key="1">
    <source>
        <dbReference type="ARBA" id="ARBA00005061"/>
    </source>
</evidence>
<keyword evidence="6 8" id="KW-0456">Lyase</keyword>
<comment type="pathway">
    <text evidence="1 8">Purine metabolism; 7-cyano-7-deazaguanine biosynthesis.</text>
</comment>
<feature type="binding site" evidence="10">
    <location>
        <position position="27"/>
    </location>
    <ligand>
        <name>Zn(2+)</name>
        <dbReference type="ChEBI" id="CHEBI:29105"/>
    </ligand>
</feature>
<dbReference type="RefSeq" id="WP_106566127.1">
    <property type="nucleotide sequence ID" value="NZ_PYGF01000001.1"/>
</dbReference>
<sequence>MLSITKIFTFESAHRITDYDGPCCQVHGHSYVLHVTVSGKELENDMLLDFKLLKSILQEGVISQFDHALILKENEKNRLDFGGFDQKILWMDDEPTAERMLLWIKDRIIPKLPPKVNLESLNLYETATCYATWTP</sequence>
<dbReference type="PANTHER" id="PTHR12589">
    <property type="entry name" value="PYRUVOYL TETRAHYDROBIOPTERIN SYNTHASE"/>
    <property type="match status" value="1"/>
</dbReference>
<accession>A0A2P8EE81</accession>
<dbReference type="Gene3D" id="3.30.479.10">
    <property type="entry name" value="6-pyruvoyl tetrahydropterin synthase/QueD"/>
    <property type="match status" value="1"/>
</dbReference>
<keyword evidence="8" id="KW-0671">Queuosine biosynthesis</keyword>
<dbReference type="EC" id="4.-.-.-" evidence="8"/>
<comment type="cofactor">
    <cofactor evidence="8 10">
        <name>Zn(2+)</name>
        <dbReference type="ChEBI" id="CHEBI:29105"/>
    </cofactor>
    <text evidence="8 10">Binds 1 zinc ion per subunit.</text>
</comment>
<organism evidence="11 12">
    <name type="scientific">Cecembia rubra</name>
    <dbReference type="NCBI Taxonomy" id="1485585"/>
    <lineage>
        <taxon>Bacteria</taxon>
        <taxon>Pseudomonadati</taxon>
        <taxon>Bacteroidota</taxon>
        <taxon>Cytophagia</taxon>
        <taxon>Cytophagales</taxon>
        <taxon>Cyclobacteriaceae</taxon>
        <taxon>Cecembia</taxon>
    </lineage>
</organism>
<dbReference type="GO" id="GO:0070497">
    <property type="term" value="F:6-carboxytetrahydropterin synthase activity"/>
    <property type="evidence" value="ECO:0007669"/>
    <property type="project" value="UniProtKB-EC"/>
</dbReference>
<feature type="active site" description="Charge relay system" evidence="9">
    <location>
        <position position="67"/>
    </location>
</feature>
<gene>
    <name evidence="11" type="ORF">CLV48_101723</name>
</gene>
<reference evidence="11 12" key="1">
    <citation type="submission" date="2018-03" db="EMBL/GenBank/DDBJ databases">
        <title>Genomic Encyclopedia of Archaeal and Bacterial Type Strains, Phase II (KMG-II): from individual species to whole genera.</title>
        <authorList>
            <person name="Goeker M."/>
        </authorList>
    </citation>
    <scope>NUCLEOTIDE SEQUENCE [LARGE SCALE GENOMIC DNA]</scope>
    <source>
        <strain evidence="11 12">DSM 28057</strain>
    </source>
</reference>
<comment type="caution">
    <text evidence="11">The sequence shown here is derived from an EMBL/GenBank/DDBJ whole genome shotgun (WGS) entry which is preliminary data.</text>
</comment>
<keyword evidence="12" id="KW-1185">Reference proteome</keyword>
<dbReference type="PIRSF" id="PIRSF006113">
    <property type="entry name" value="PTP_synth"/>
    <property type="match status" value="1"/>
</dbReference>
<comment type="similarity">
    <text evidence="2 8">Belongs to the PTPS family. QueD subfamily.</text>
</comment>
<name>A0A2P8EE81_9BACT</name>
<dbReference type="EMBL" id="PYGF01000001">
    <property type="protein sequence ID" value="PSL07785.1"/>
    <property type="molecule type" value="Genomic_DNA"/>
</dbReference>
<evidence type="ECO:0000256" key="3">
    <source>
        <dbReference type="ARBA" id="ARBA00018141"/>
    </source>
</evidence>
<dbReference type="Proteomes" id="UP000240708">
    <property type="component" value="Unassembled WGS sequence"/>
</dbReference>
<evidence type="ECO:0000256" key="8">
    <source>
        <dbReference type="PIRNR" id="PIRNR006113"/>
    </source>
</evidence>
<protein>
    <recommendedName>
        <fullName evidence="3 8">6-carboxy-5,6,7,8-tetrahydropterin synthase</fullName>
        <ecNumber evidence="8">4.-.-.-</ecNumber>
    </recommendedName>
</protein>
<dbReference type="SUPFAM" id="SSF55620">
    <property type="entry name" value="Tetrahydrobiopterin biosynthesis enzymes-like"/>
    <property type="match status" value="1"/>
</dbReference>
<proteinExistence type="inferred from homology"/>
<comment type="catalytic activity">
    <reaction evidence="7 8">
        <text>7,8-dihydroneopterin 3'-triphosphate + H2O = 6-carboxy-5,6,7,8-tetrahydropterin + triphosphate + acetaldehyde + 2 H(+)</text>
        <dbReference type="Rhea" id="RHEA:27966"/>
        <dbReference type="ChEBI" id="CHEBI:15343"/>
        <dbReference type="ChEBI" id="CHEBI:15377"/>
        <dbReference type="ChEBI" id="CHEBI:15378"/>
        <dbReference type="ChEBI" id="CHEBI:18036"/>
        <dbReference type="ChEBI" id="CHEBI:58462"/>
        <dbReference type="ChEBI" id="CHEBI:61032"/>
        <dbReference type="EC" id="4.1.2.50"/>
    </reaction>
</comment>
<keyword evidence="4 8" id="KW-0479">Metal-binding</keyword>
<evidence type="ECO:0000256" key="5">
    <source>
        <dbReference type="ARBA" id="ARBA00022833"/>
    </source>
</evidence>
<evidence type="ECO:0000313" key="11">
    <source>
        <dbReference type="EMBL" id="PSL07785.1"/>
    </source>
</evidence>
<dbReference type="InterPro" id="IPR038418">
    <property type="entry name" value="6-PTP_synth/QueD_sf"/>
</dbReference>
<feature type="active site" description="Proton acceptor" evidence="9">
    <location>
        <position position="23"/>
    </location>
</feature>
<keyword evidence="5 8" id="KW-0862">Zinc</keyword>
<dbReference type="GO" id="GO:0008616">
    <property type="term" value="P:tRNA queuosine(34) biosynthetic process"/>
    <property type="evidence" value="ECO:0007669"/>
    <property type="project" value="UniProtKB-KW"/>
</dbReference>
<evidence type="ECO:0000256" key="9">
    <source>
        <dbReference type="PIRSR" id="PIRSR006113-1"/>
    </source>
</evidence>